<name>A0ABX7YMC7_9STRE</name>
<sequence>MKLDYRDYRSEIVEKFFIPLIVKEREEPFEADFSQKEKDILKDALDIRDEIEEKLADFRQEVNEVFLWGHIFNSLHSLYFYLLNGGQDPKTVGEACQLILALSQEEVEEAMRTMLASENDGHREKDLSLMELLEKTDKKPAEKWYWSLAIRNPLETVRRSVNLLYKLLPIYQPYFEEARTERETFAREFDIEKLYRESKQLAMTSLDALKIENAQFFVLSPWCFWFAYYGNEQFDNMKVALLASCRIDQILLSNEELDIDDLTNALKVISDSTRYQVLVELTKPHAKSKDIAERLAITGAAVSFHTQKLINGDLLLFNTKDSDVKYSVNRDLLKQVIVKLQDDFDLE</sequence>
<organism evidence="2 3">
    <name type="scientific">Streptococcus oriscaviae</name>
    <dbReference type="NCBI Taxonomy" id="2781599"/>
    <lineage>
        <taxon>Bacteria</taxon>
        <taxon>Bacillati</taxon>
        <taxon>Bacillota</taxon>
        <taxon>Bacilli</taxon>
        <taxon>Lactobacillales</taxon>
        <taxon>Streptococcaceae</taxon>
        <taxon>Streptococcus</taxon>
    </lineage>
</organism>
<evidence type="ECO:0000259" key="1">
    <source>
        <dbReference type="PROSITE" id="PS50987"/>
    </source>
</evidence>
<dbReference type="EMBL" id="CP073084">
    <property type="protein sequence ID" value="QUE54807.1"/>
    <property type="molecule type" value="Genomic_DNA"/>
</dbReference>
<dbReference type="InterPro" id="IPR036390">
    <property type="entry name" value="WH_DNA-bd_sf"/>
</dbReference>
<keyword evidence="3" id="KW-1185">Reference proteome</keyword>
<feature type="domain" description="HTH arsR-type" evidence="1">
    <location>
        <begin position="254"/>
        <end position="347"/>
    </location>
</feature>
<gene>
    <name evidence="2" type="ORF">INT76_02665</name>
</gene>
<dbReference type="PROSITE" id="PS50987">
    <property type="entry name" value="HTH_ARSR_2"/>
    <property type="match status" value="1"/>
</dbReference>
<dbReference type="Gene3D" id="1.10.10.10">
    <property type="entry name" value="Winged helix-like DNA-binding domain superfamily/Winged helix DNA-binding domain"/>
    <property type="match status" value="1"/>
</dbReference>
<proteinExistence type="predicted"/>
<dbReference type="InterPro" id="IPR036388">
    <property type="entry name" value="WH-like_DNA-bd_sf"/>
</dbReference>
<dbReference type="RefSeq" id="WP_212571909.1">
    <property type="nucleotide sequence ID" value="NZ_CP073084.1"/>
</dbReference>
<evidence type="ECO:0000313" key="2">
    <source>
        <dbReference type="EMBL" id="QUE54807.1"/>
    </source>
</evidence>
<dbReference type="SUPFAM" id="SSF46785">
    <property type="entry name" value="Winged helix' DNA-binding domain"/>
    <property type="match status" value="1"/>
</dbReference>
<reference evidence="2 3" key="1">
    <citation type="submission" date="2021-04" db="EMBL/GenBank/DDBJ databases">
        <title>Complete genome sequence of a novel Streptococcus species.</title>
        <authorList>
            <person name="Teng J.L.L."/>
        </authorList>
    </citation>
    <scope>NUCLEOTIDE SEQUENCE [LARGE SCALE GENOMIC DNA]</scope>
    <source>
        <strain evidence="2 3">HKU75</strain>
    </source>
</reference>
<dbReference type="Proteomes" id="UP000677616">
    <property type="component" value="Chromosome"/>
</dbReference>
<evidence type="ECO:0000313" key="3">
    <source>
        <dbReference type="Proteomes" id="UP000677616"/>
    </source>
</evidence>
<accession>A0ABX7YMC7</accession>
<protein>
    <submittedName>
        <fullName evidence="2">ArsR family transcriptional regulator</fullName>
    </submittedName>
</protein>
<dbReference type="SMART" id="SM00418">
    <property type="entry name" value="HTH_ARSR"/>
    <property type="match status" value="1"/>
</dbReference>
<dbReference type="InterPro" id="IPR001845">
    <property type="entry name" value="HTH_ArsR_DNA-bd_dom"/>
</dbReference>